<feature type="domain" description="Myosin motor" evidence="5">
    <location>
        <begin position="1"/>
        <end position="163"/>
    </location>
</feature>
<dbReference type="Proteomes" id="UP000261580">
    <property type="component" value="Unassembled WGS sequence"/>
</dbReference>
<dbReference type="GO" id="GO:0006897">
    <property type="term" value="P:endocytosis"/>
    <property type="evidence" value="ECO:0007669"/>
    <property type="project" value="TreeGrafter"/>
</dbReference>
<keyword evidence="4" id="KW-0518">Myosin</keyword>
<dbReference type="Bgee" id="ENSNBRG00000021265">
    <property type="expression patterns" value="Expressed in mesonephros and 2 other cell types or tissues"/>
</dbReference>
<reference evidence="6" key="2">
    <citation type="submission" date="2025-09" db="UniProtKB">
        <authorList>
            <consortium name="Ensembl"/>
        </authorList>
    </citation>
    <scope>IDENTIFICATION</scope>
</reference>
<comment type="caution">
    <text evidence="4">Lacks conserved residue(s) required for the propagation of feature annotation.</text>
</comment>
<dbReference type="InterPro" id="IPR027417">
    <property type="entry name" value="P-loop_NTPase"/>
</dbReference>
<evidence type="ECO:0000313" key="7">
    <source>
        <dbReference type="Proteomes" id="UP000261580"/>
    </source>
</evidence>
<dbReference type="GO" id="GO:0005737">
    <property type="term" value="C:cytoplasm"/>
    <property type="evidence" value="ECO:0007669"/>
    <property type="project" value="TreeGrafter"/>
</dbReference>
<dbReference type="GeneTree" id="ENSGT00940000158870"/>
<dbReference type="GO" id="GO:0051015">
    <property type="term" value="F:actin filament binding"/>
    <property type="evidence" value="ECO:0007669"/>
    <property type="project" value="TreeGrafter"/>
</dbReference>
<comment type="similarity">
    <text evidence="4">Belongs to the TRAFAC class myosin-kinesin ATPase superfamily. Myosin family.</text>
</comment>
<reference evidence="6" key="1">
    <citation type="submission" date="2025-08" db="UniProtKB">
        <authorList>
            <consortium name="Ensembl"/>
        </authorList>
    </citation>
    <scope>IDENTIFICATION</scope>
</reference>
<evidence type="ECO:0000313" key="6">
    <source>
        <dbReference type="Ensembl" id="ENSNBRP00000027887.1"/>
    </source>
</evidence>
<organism evidence="6 7">
    <name type="scientific">Neolamprologus brichardi</name>
    <name type="common">Fairy cichlid</name>
    <name type="synonym">Lamprologus brichardi</name>
    <dbReference type="NCBI Taxonomy" id="32507"/>
    <lineage>
        <taxon>Eukaryota</taxon>
        <taxon>Metazoa</taxon>
        <taxon>Chordata</taxon>
        <taxon>Craniata</taxon>
        <taxon>Vertebrata</taxon>
        <taxon>Euteleostomi</taxon>
        <taxon>Actinopterygii</taxon>
        <taxon>Neopterygii</taxon>
        <taxon>Teleostei</taxon>
        <taxon>Neoteleostei</taxon>
        <taxon>Acanthomorphata</taxon>
        <taxon>Ovalentaria</taxon>
        <taxon>Cichlomorphae</taxon>
        <taxon>Cichliformes</taxon>
        <taxon>Cichlidae</taxon>
        <taxon>African cichlids</taxon>
        <taxon>Pseudocrenilabrinae</taxon>
        <taxon>Lamprologini</taxon>
        <taxon>Neolamprologus</taxon>
    </lineage>
</organism>
<dbReference type="Pfam" id="PF00063">
    <property type="entry name" value="Myosin_head"/>
    <property type="match status" value="1"/>
</dbReference>
<dbReference type="GO" id="GO:0000146">
    <property type="term" value="F:microfilament motor activity"/>
    <property type="evidence" value="ECO:0007669"/>
    <property type="project" value="TreeGrafter"/>
</dbReference>
<evidence type="ECO:0000256" key="1">
    <source>
        <dbReference type="ARBA" id="ARBA00022741"/>
    </source>
</evidence>
<dbReference type="STRING" id="32507.ENSNBRP00000027887"/>
<dbReference type="GO" id="GO:0007015">
    <property type="term" value="P:actin filament organization"/>
    <property type="evidence" value="ECO:0007669"/>
    <property type="project" value="TreeGrafter"/>
</dbReference>
<dbReference type="PROSITE" id="PS51456">
    <property type="entry name" value="MYOSIN_MOTOR"/>
    <property type="match status" value="1"/>
</dbReference>
<dbReference type="SUPFAM" id="SSF52540">
    <property type="entry name" value="P-loop containing nucleoside triphosphate hydrolases"/>
    <property type="match status" value="1"/>
</dbReference>
<dbReference type="Gene3D" id="1.20.120.720">
    <property type="entry name" value="Myosin VI head, motor domain, U50 subdomain"/>
    <property type="match status" value="1"/>
</dbReference>
<dbReference type="InterPro" id="IPR001609">
    <property type="entry name" value="Myosin_head_motor_dom-like"/>
</dbReference>
<evidence type="ECO:0000259" key="5">
    <source>
        <dbReference type="PROSITE" id="PS51456"/>
    </source>
</evidence>
<dbReference type="GO" id="GO:0005524">
    <property type="term" value="F:ATP binding"/>
    <property type="evidence" value="ECO:0007669"/>
    <property type="project" value="UniProtKB-KW"/>
</dbReference>
<dbReference type="GO" id="GO:0016459">
    <property type="term" value="C:myosin complex"/>
    <property type="evidence" value="ECO:0007669"/>
    <property type="project" value="UniProtKB-KW"/>
</dbReference>
<dbReference type="GO" id="GO:0005886">
    <property type="term" value="C:plasma membrane"/>
    <property type="evidence" value="ECO:0007669"/>
    <property type="project" value="TreeGrafter"/>
</dbReference>
<accession>A0A3Q4IAZ4</accession>
<keyword evidence="3 4" id="KW-0009">Actin-binding</keyword>
<protein>
    <recommendedName>
        <fullName evidence="5">Myosin motor domain-containing protein</fullName>
    </recommendedName>
</protein>
<name>A0A3Q4IAZ4_NEOBR</name>
<evidence type="ECO:0000256" key="3">
    <source>
        <dbReference type="ARBA" id="ARBA00023203"/>
    </source>
</evidence>
<dbReference type="AlphaFoldDB" id="A0A3Q4IAZ4"/>
<dbReference type="PANTHER" id="PTHR13140">
    <property type="entry name" value="MYOSIN"/>
    <property type="match status" value="1"/>
</dbReference>
<proteinExistence type="inferred from homology"/>
<dbReference type="PANTHER" id="PTHR13140:SF663">
    <property type="entry name" value="UNCONVENTIONAL MYOSIN-IF"/>
    <property type="match status" value="1"/>
</dbReference>
<evidence type="ECO:0000256" key="2">
    <source>
        <dbReference type="ARBA" id="ARBA00022840"/>
    </source>
</evidence>
<keyword evidence="1" id="KW-0547">Nucleotide-binding</keyword>
<dbReference type="GO" id="GO:0005902">
    <property type="term" value="C:microvillus"/>
    <property type="evidence" value="ECO:0007669"/>
    <property type="project" value="TreeGrafter"/>
</dbReference>
<evidence type="ECO:0000256" key="4">
    <source>
        <dbReference type="PROSITE-ProRule" id="PRU00782"/>
    </source>
</evidence>
<dbReference type="Ensembl" id="ENSNBRT00000028614.1">
    <property type="protein sequence ID" value="ENSNBRP00000027887.1"/>
    <property type="gene ID" value="ENSNBRG00000021265.1"/>
</dbReference>
<sequence>TVWYCVNVCVHVLLAFPAYLLGIDPNRLQDKLTSRKMDSKWGGKSESINVTLNQEQANYTRDALAKALYARLFDYLVEVITLDDAAEQKQTKENETFAFNSADVYSRSSSALCICLLLLQSINKAIQKPYEEFSIGVLDIYGFEIFQVRLLITSRYLTFARIH</sequence>
<keyword evidence="4" id="KW-0505">Motor protein</keyword>
<keyword evidence="2" id="KW-0067">ATP-binding</keyword>
<keyword evidence="7" id="KW-1185">Reference proteome</keyword>